<proteinExistence type="inferred from homology"/>
<keyword evidence="4" id="KW-0443">Lipid metabolism</keyword>
<sequence length="585" mass="62957">MTGGQPLIERLGVWAGRYPDELAYTFVDYATDPAGEATDLTWAGLDIRARAMAAALRRATEPGERAAILAPQSLDYLVAFFGCLYARVVGVPLFSPDLPGHAERLMAVHQDAEPRTVITTSAALPVVEAFLATNDIVQPKEILLADRLDLGLGLDWTAEPTGPDDVAYLQYTSGSTRRPTGVIITHGNLTANAEQLHTAGQAKPRSSSGVSWLPLFHDMGLVFTAALPLVHANPCVLMDPVAFIMRPLRWLELLSKGRDVYSAGPNFAYEYLTANVTAEEKQRLDLTGVRMLLNGAEPIRASTLDGFRDAFAECGLRPEALSPGYGLAEATVYVTASSPDRLPTARSFDPEALTHGRAEPCDSPGTVLVSCGAPTGQDITVVDPDTARPLPDDVIGELWVHGPNVAPGYWNRPAESAETFHATLAEAPPGLPTGRWLRTGDLGFRHDGEIHVTGRIKDLVIVDGRNHYPQDLEHTVAAAHPAVRDGYVAAFAVQDGDTGEALVVVAERNRRIPIARLNPSEVAQAVRAALHRHHQVALHDFVLIEHGTLPRTTSGKLSRAATRAAYTSATLTRPTMPLQADDVDA</sequence>
<dbReference type="Gene3D" id="3.40.50.12780">
    <property type="entry name" value="N-terminal domain of ligase-like"/>
    <property type="match status" value="1"/>
</dbReference>
<dbReference type="InterPro" id="IPR000873">
    <property type="entry name" value="AMP-dep_synth/lig_dom"/>
</dbReference>
<dbReference type="GO" id="GO:0016874">
    <property type="term" value="F:ligase activity"/>
    <property type="evidence" value="ECO:0007669"/>
    <property type="project" value="UniProtKB-KW"/>
</dbReference>
<evidence type="ECO:0000259" key="6">
    <source>
        <dbReference type="Pfam" id="PF23024"/>
    </source>
</evidence>
<evidence type="ECO:0000256" key="2">
    <source>
        <dbReference type="ARBA" id="ARBA00022598"/>
    </source>
</evidence>
<dbReference type="Pfam" id="PF23024">
    <property type="entry name" value="AMP-dom_DIP2-like"/>
    <property type="match status" value="1"/>
</dbReference>
<feature type="domain" description="AMP-binding enzyme C-terminal" evidence="6">
    <location>
        <begin position="458"/>
        <end position="572"/>
    </location>
</feature>
<accession>A0ABN3QVZ3</accession>
<dbReference type="InterPro" id="IPR042099">
    <property type="entry name" value="ANL_N_sf"/>
</dbReference>
<name>A0ABN3QVZ3_9ACTN</name>
<keyword evidence="2 7" id="KW-0436">Ligase</keyword>
<dbReference type="Pfam" id="PF00501">
    <property type="entry name" value="AMP-binding"/>
    <property type="match status" value="1"/>
</dbReference>
<feature type="domain" description="AMP-dependent synthetase/ligase" evidence="5">
    <location>
        <begin position="14"/>
        <end position="410"/>
    </location>
</feature>
<organism evidence="7 8">
    <name type="scientific">Actinomadura fulvescens</name>
    <dbReference type="NCBI Taxonomy" id="46160"/>
    <lineage>
        <taxon>Bacteria</taxon>
        <taxon>Bacillati</taxon>
        <taxon>Actinomycetota</taxon>
        <taxon>Actinomycetes</taxon>
        <taxon>Streptosporangiales</taxon>
        <taxon>Thermomonosporaceae</taxon>
        <taxon>Actinomadura</taxon>
    </lineage>
</organism>
<dbReference type="InterPro" id="IPR045851">
    <property type="entry name" value="AMP-bd_C_sf"/>
</dbReference>
<protein>
    <submittedName>
        <fullName evidence="7">Fatty acyl-AMP ligase</fullName>
    </submittedName>
</protein>
<dbReference type="Gene3D" id="3.30.300.30">
    <property type="match status" value="1"/>
</dbReference>
<keyword evidence="3" id="KW-0276">Fatty acid metabolism</keyword>
<comment type="similarity">
    <text evidence="1">Belongs to the ATP-dependent AMP-binding enzyme family.</text>
</comment>
<evidence type="ECO:0000256" key="3">
    <source>
        <dbReference type="ARBA" id="ARBA00022832"/>
    </source>
</evidence>
<dbReference type="Proteomes" id="UP001501509">
    <property type="component" value="Unassembled WGS sequence"/>
</dbReference>
<dbReference type="EMBL" id="BAAATD010000021">
    <property type="protein sequence ID" value="GAA2636777.1"/>
    <property type="molecule type" value="Genomic_DNA"/>
</dbReference>
<dbReference type="InterPro" id="IPR040097">
    <property type="entry name" value="FAAL/FAAC"/>
</dbReference>
<dbReference type="PANTHER" id="PTHR22754:SF32">
    <property type="entry name" value="DISCO-INTERACTING PROTEIN 2"/>
    <property type="match status" value="1"/>
</dbReference>
<dbReference type="CDD" id="cd05931">
    <property type="entry name" value="FAAL"/>
    <property type="match status" value="1"/>
</dbReference>
<evidence type="ECO:0000313" key="7">
    <source>
        <dbReference type="EMBL" id="GAA2636777.1"/>
    </source>
</evidence>
<evidence type="ECO:0000256" key="4">
    <source>
        <dbReference type="ARBA" id="ARBA00023098"/>
    </source>
</evidence>
<dbReference type="SUPFAM" id="SSF56801">
    <property type="entry name" value="Acetyl-CoA synthetase-like"/>
    <property type="match status" value="1"/>
</dbReference>
<dbReference type="InterPro" id="IPR025110">
    <property type="entry name" value="AMP-bd_C"/>
</dbReference>
<reference evidence="7 8" key="1">
    <citation type="journal article" date="2019" name="Int. J. Syst. Evol. Microbiol.">
        <title>The Global Catalogue of Microorganisms (GCM) 10K type strain sequencing project: providing services to taxonomists for standard genome sequencing and annotation.</title>
        <authorList>
            <consortium name="The Broad Institute Genomics Platform"/>
            <consortium name="The Broad Institute Genome Sequencing Center for Infectious Disease"/>
            <person name="Wu L."/>
            <person name="Ma J."/>
        </authorList>
    </citation>
    <scope>NUCLEOTIDE SEQUENCE [LARGE SCALE GENOMIC DNA]</scope>
    <source>
        <strain evidence="7 8">JCM 6833</strain>
    </source>
</reference>
<evidence type="ECO:0000259" key="5">
    <source>
        <dbReference type="Pfam" id="PF00501"/>
    </source>
</evidence>
<dbReference type="PANTHER" id="PTHR22754">
    <property type="entry name" value="DISCO-INTERACTING PROTEIN 2 DIP2 -RELATED"/>
    <property type="match status" value="1"/>
</dbReference>
<evidence type="ECO:0000313" key="8">
    <source>
        <dbReference type="Proteomes" id="UP001501509"/>
    </source>
</evidence>
<keyword evidence="8" id="KW-1185">Reference proteome</keyword>
<gene>
    <name evidence="7" type="ORF">GCM10010411_90070</name>
</gene>
<comment type="caution">
    <text evidence="7">The sequence shown here is derived from an EMBL/GenBank/DDBJ whole genome shotgun (WGS) entry which is preliminary data.</text>
</comment>
<evidence type="ECO:0000256" key="1">
    <source>
        <dbReference type="ARBA" id="ARBA00006432"/>
    </source>
</evidence>
<dbReference type="RefSeq" id="WP_344548875.1">
    <property type="nucleotide sequence ID" value="NZ_BAAATD010000021.1"/>
</dbReference>